<evidence type="ECO:0000313" key="1">
    <source>
        <dbReference type="EMBL" id="MCP0887807.1"/>
    </source>
</evidence>
<dbReference type="Gene3D" id="3.40.50.11250">
    <property type="entry name" value="Protein of unknown function DUF3013"/>
    <property type="match status" value="1"/>
</dbReference>
<dbReference type="EMBL" id="JAIULA010000026">
    <property type="protein sequence ID" value="MCP0887807.1"/>
    <property type="molecule type" value="Genomic_DNA"/>
</dbReference>
<dbReference type="Proteomes" id="UP001139006">
    <property type="component" value="Unassembled WGS sequence"/>
</dbReference>
<dbReference type="Pfam" id="PF11217">
    <property type="entry name" value="DUF3013"/>
    <property type="match status" value="1"/>
</dbReference>
<keyword evidence="2" id="KW-1185">Reference proteome</keyword>
<sequence>MVQTDLFSFLDAGIRKLNFAGDFDLTWQKKERTFTIEITFYAENSSQSQIADVQGVVSNEPFITFVDAILLFDETREQYIEEDEYLVCLPFNGKQGWSLAQGKAFFSYLQEILDVGQSNLLDFLNEPAADIFELVFDKEKFATLIAQNSETERLVYPKF</sequence>
<comment type="caution">
    <text evidence="1">The sequence shown here is derived from an EMBL/GenBank/DDBJ whole genome shotgun (WGS) entry which is preliminary data.</text>
</comment>
<dbReference type="InterPro" id="IPR021380">
    <property type="entry name" value="DUF3013"/>
</dbReference>
<name>A0A9X2FLL5_9LACO</name>
<dbReference type="RefSeq" id="WP_253361968.1">
    <property type="nucleotide sequence ID" value="NZ_JAIULA010000026.1"/>
</dbReference>
<gene>
    <name evidence="1" type="ORF">LB941_10750</name>
</gene>
<proteinExistence type="predicted"/>
<reference evidence="1 2" key="1">
    <citation type="journal article" date="2023" name="Int. J. Syst. Evol. Microbiol.">
        <title>Ligilactobacillus ubinensis sp. nov., a novel species isolated from the wild ferment of a durian fruit (Durio zibethinus).</title>
        <authorList>
            <person name="Heng Y.C."/>
            <person name="Menon N."/>
            <person name="Chen B."/>
            <person name="Loo B.Z.L."/>
            <person name="Wong G.W.J."/>
            <person name="Lim A.C.H."/>
            <person name="Silvaraju S."/>
            <person name="Kittelmann S."/>
        </authorList>
    </citation>
    <scope>NUCLEOTIDE SEQUENCE [LARGE SCALE GENOMIC DNA]</scope>
    <source>
        <strain evidence="1 2">WILCCON 0076</strain>
    </source>
</reference>
<accession>A0A9X2FLL5</accession>
<protein>
    <submittedName>
        <fullName evidence="1">DUF3013 family protein</fullName>
    </submittedName>
</protein>
<dbReference type="AlphaFoldDB" id="A0A9X2FLL5"/>
<organism evidence="1 2">
    <name type="scientific">Ligilactobacillus ubinensis</name>
    <dbReference type="NCBI Taxonomy" id="2876789"/>
    <lineage>
        <taxon>Bacteria</taxon>
        <taxon>Bacillati</taxon>
        <taxon>Bacillota</taxon>
        <taxon>Bacilli</taxon>
        <taxon>Lactobacillales</taxon>
        <taxon>Lactobacillaceae</taxon>
        <taxon>Ligilactobacillus</taxon>
    </lineage>
</organism>
<evidence type="ECO:0000313" key="2">
    <source>
        <dbReference type="Proteomes" id="UP001139006"/>
    </source>
</evidence>